<reference evidence="1" key="1">
    <citation type="submission" date="2016-04" db="EMBL/GenBank/DDBJ databases">
        <authorList>
            <person name="Evans L.H."/>
            <person name="Alamgir A."/>
            <person name="Owens N."/>
            <person name="Weber N.D."/>
            <person name="Virtaneva K."/>
            <person name="Barbian K."/>
            <person name="Babar A."/>
            <person name="Rosenke K."/>
        </authorList>
    </citation>
    <scope>NUCLEOTIDE SEQUENCE [LARGE SCALE GENOMIC DNA]</scope>
    <source>
        <strain evidence="1">CBS 101.48</strain>
    </source>
</reference>
<name>A0A163J5P4_ABSGL</name>
<proteinExistence type="predicted"/>
<accession>A0A163J5P4</accession>
<sequence length="97" mass="11153">MIQELAEIARITPVFFHQTEYVAPHNLVYNPWLRSAGGKEVRTKTIFAMCHLEMTVECEANTVKHRSLHKPGRDTKSDKKSDLATVSEAFPRSLMFY</sequence>
<dbReference type="AlphaFoldDB" id="A0A163J5P4"/>
<dbReference type="Proteomes" id="UP000078561">
    <property type="component" value="Unassembled WGS sequence"/>
</dbReference>
<evidence type="ECO:0000313" key="1">
    <source>
        <dbReference type="EMBL" id="SAL97334.1"/>
    </source>
</evidence>
<dbReference type="EMBL" id="LT551760">
    <property type="protein sequence ID" value="SAL97334.1"/>
    <property type="molecule type" value="Genomic_DNA"/>
</dbReference>
<evidence type="ECO:0000313" key="2">
    <source>
        <dbReference type="Proteomes" id="UP000078561"/>
    </source>
</evidence>
<dbReference type="InParanoid" id="A0A163J5P4"/>
<keyword evidence="2" id="KW-1185">Reference proteome</keyword>
<gene>
    <name evidence="1" type="primary">ABSGL_02825.1 scaffold 4001</name>
</gene>
<organism evidence="1">
    <name type="scientific">Absidia glauca</name>
    <name type="common">Pin mould</name>
    <dbReference type="NCBI Taxonomy" id="4829"/>
    <lineage>
        <taxon>Eukaryota</taxon>
        <taxon>Fungi</taxon>
        <taxon>Fungi incertae sedis</taxon>
        <taxon>Mucoromycota</taxon>
        <taxon>Mucoromycotina</taxon>
        <taxon>Mucoromycetes</taxon>
        <taxon>Mucorales</taxon>
        <taxon>Cunninghamellaceae</taxon>
        <taxon>Absidia</taxon>
    </lineage>
</organism>
<protein>
    <submittedName>
        <fullName evidence="1">Uncharacterized protein</fullName>
    </submittedName>
</protein>